<reference evidence="1 2" key="1">
    <citation type="submission" date="2017-09" db="EMBL/GenBank/DDBJ databases">
        <title>Depth-based differentiation of microbial function through sediment-hosted aquifers and enrichment of novel symbionts in the deep terrestrial subsurface.</title>
        <authorList>
            <person name="Probst A.J."/>
            <person name="Ladd B."/>
            <person name="Jarett J.K."/>
            <person name="Geller-Mcgrath D.E."/>
            <person name="Sieber C.M."/>
            <person name="Emerson J.B."/>
            <person name="Anantharaman K."/>
            <person name="Thomas B.C."/>
            <person name="Malmstrom R."/>
            <person name="Stieglmeier M."/>
            <person name="Klingl A."/>
            <person name="Woyke T."/>
            <person name="Ryan C.M."/>
            <person name="Banfield J.F."/>
        </authorList>
    </citation>
    <scope>NUCLEOTIDE SEQUENCE [LARGE SCALE GENOMIC DNA]</scope>
    <source>
        <strain evidence="1">CG17_big_fil_post_rev_8_21_14_2_50_48_46</strain>
    </source>
</reference>
<dbReference type="EMBL" id="PFFQ01000066">
    <property type="protein sequence ID" value="PIW13769.1"/>
    <property type="molecule type" value="Genomic_DNA"/>
</dbReference>
<comment type="caution">
    <text evidence="1">The sequence shown here is derived from an EMBL/GenBank/DDBJ whole genome shotgun (WGS) entry which is preliminary data.</text>
</comment>
<proteinExistence type="predicted"/>
<dbReference type="Proteomes" id="UP000231019">
    <property type="component" value="Unassembled WGS sequence"/>
</dbReference>
<sequence length="63" mass="7214">MNQFQSNQFEVIVRSLQGKILEQKMFELNFELNPSCGAEFKNCSEKDITLHLSKPTEPNPTPS</sequence>
<protein>
    <submittedName>
        <fullName evidence="1">Uncharacterized protein</fullName>
    </submittedName>
</protein>
<accession>A0A2M7FXD1</accession>
<dbReference type="AlphaFoldDB" id="A0A2M7FXD1"/>
<organism evidence="1 2">
    <name type="scientific">bacterium (Candidatus Blackallbacteria) CG17_big_fil_post_rev_8_21_14_2_50_48_46</name>
    <dbReference type="NCBI Taxonomy" id="2014261"/>
    <lineage>
        <taxon>Bacteria</taxon>
        <taxon>Candidatus Blackallbacteria</taxon>
    </lineage>
</organism>
<gene>
    <name evidence="1" type="ORF">COW36_24180</name>
</gene>
<name>A0A2M7FXD1_9BACT</name>
<evidence type="ECO:0000313" key="1">
    <source>
        <dbReference type="EMBL" id="PIW13769.1"/>
    </source>
</evidence>
<evidence type="ECO:0000313" key="2">
    <source>
        <dbReference type="Proteomes" id="UP000231019"/>
    </source>
</evidence>